<dbReference type="AlphaFoldDB" id="A0A1I6TTZ4"/>
<protein>
    <submittedName>
        <fullName evidence="1">Uncharacterized protein</fullName>
    </submittedName>
</protein>
<accession>A0A1I6TTZ4</accession>
<reference evidence="1 2" key="1">
    <citation type="submission" date="2016-10" db="EMBL/GenBank/DDBJ databases">
        <authorList>
            <person name="de Groot N.N."/>
        </authorList>
    </citation>
    <scope>NUCLEOTIDE SEQUENCE [LARGE SCALE GENOMIC DNA]</scope>
    <source>
        <strain evidence="1 2">CGMCC 1.6114</strain>
    </source>
</reference>
<name>A0A1I6TTZ4_9FLAO</name>
<proteinExistence type="predicted"/>
<sequence length="410" mass="46977">MYLKKFSKTFSVGLIMIMFSNCHSSKNITEKNDFKTPYQFSSSIANKVAKDTVPWKHQLSAANYANKGDYRNALIEWDLAMGTRERNYNSIQIDSIKDLYATLNAKKYIIEEAKKTNVIIINEAHHNSFHRVFTKSLLKELYDLGYRNLGLEALGNGGYLDKEINIRKYPILESGYYTKDPQFGNLIREALAIGYELFPYENTGEGNGKEREIAQAQNIQKYMSTKPNEKFLIHCGFEHVLEGKHKSWEKAMASRLTEYTGIDPLTINQVIYSERSDVKFNHPFRKAFDIDESSVIINKTTGEALPHKRREAWADLIVLHPLTSYINNRPHWVFQGANKNVSINLKDISIEFPVMLLAYKKGEPIDLAVPIDVTEVTNRNLTGHLGLKKGTYEIIVTNGTESLKLEKRVH</sequence>
<evidence type="ECO:0000313" key="2">
    <source>
        <dbReference type="Proteomes" id="UP000183209"/>
    </source>
</evidence>
<gene>
    <name evidence="1" type="ORF">SAMN04487906_2144</name>
</gene>
<dbReference type="RefSeq" id="WP_074978744.1">
    <property type="nucleotide sequence ID" value="NZ_FPAG01000006.1"/>
</dbReference>
<dbReference type="EMBL" id="FPAG01000006">
    <property type="protein sequence ID" value="SFS92655.1"/>
    <property type="molecule type" value="Genomic_DNA"/>
</dbReference>
<dbReference type="OrthoDB" id="277629at2"/>
<evidence type="ECO:0000313" key="1">
    <source>
        <dbReference type="EMBL" id="SFS92655.1"/>
    </source>
</evidence>
<dbReference type="Proteomes" id="UP000183209">
    <property type="component" value="Unassembled WGS sequence"/>
</dbReference>
<organism evidence="1 2">
    <name type="scientific">Zhouia amylolytica</name>
    <dbReference type="NCBI Taxonomy" id="376730"/>
    <lineage>
        <taxon>Bacteria</taxon>
        <taxon>Pseudomonadati</taxon>
        <taxon>Bacteroidota</taxon>
        <taxon>Flavobacteriia</taxon>
        <taxon>Flavobacteriales</taxon>
        <taxon>Flavobacteriaceae</taxon>
        <taxon>Zhouia</taxon>
    </lineage>
</organism>